<dbReference type="PANTHER" id="PTHR30445:SF9">
    <property type="match status" value="1"/>
</dbReference>
<accession>A0A0B6RW23</accession>
<keyword evidence="6 8" id="KW-1133">Transmembrane helix</keyword>
<dbReference type="GO" id="GO:0006813">
    <property type="term" value="P:potassium ion transport"/>
    <property type="evidence" value="ECO:0007669"/>
    <property type="project" value="InterPro"/>
</dbReference>
<dbReference type="Pfam" id="PF06826">
    <property type="entry name" value="Asp-Al_Ex"/>
    <property type="match status" value="2"/>
</dbReference>
<dbReference type="InterPro" id="IPR050144">
    <property type="entry name" value="AAE_transporter"/>
</dbReference>
<gene>
    <name evidence="10" type="ORF">BGL_1c07100</name>
</gene>
<feature type="transmembrane region" description="Helical" evidence="8">
    <location>
        <begin position="538"/>
        <end position="562"/>
    </location>
</feature>
<feature type="transmembrane region" description="Helical" evidence="8">
    <location>
        <begin position="69"/>
        <end position="90"/>
    </location>
</feature>
<comment type="similarity">
    <text evidence="2">Belongs to the AAE transporter (TC 2.A.81) family.</text>
</comment>
<evidence type="ECO:0000313" key="11">
    <source>
        <dbReference type="Proteomes" id="UP000031838"/>
    </source>
</evidence>
<protein>
    <submittedName>
        <fullName evidence="10">Putative transport protein</fullName>
    </submittedName>
</protein>
<keyword evidence="7 8" id="KW-0472">Membrane</keyword>
<name>A0A0B6RW23_BURPL</name>
<dbReference type="InterPro" id="IPR006512">
    <property type="entry name" value="YidE_YbjL"/>
</dbReference>
<evidence type="ECO:0000313" key="10">
    <source>
        <dbReference type="EMBL" id="AJK45245.1"/>
    </source>
</evidence>
<dbReference type="HOGENOM" id="CLU_035023_2_2_4"/>
<proteinExistence type="inferred from homology"/>
<comment type="subcellular location">
    <subcellularLocation>
        <location evidence="1">Cell membrane</location>
        <topology evidence="1">Multi-pass membrane protein</topology>
    </subcellularLocation>
</comment>
<feature type="transmembrane region" description="Helical" evidence="8">
    <location>
        <begin position="483"/>
        <end position="506"/>
    </location>
</feature>
<dbReference type="NCBIfam" id="TIGR01625">
    <property type="entry name" value="YidE_YbjL_dupl"/>
    <property type="match status" value="1"/>
</dbReference>
<dbReference type="Proteomes" id="UP000031838">
    <property type="component" value="Chromosome 1"/>
</dbReference>
<keyword evidence="5 8" id="KW-0812">Transmembrane</keyword>
<keyword evidence="3" id="KW-0813">Transport</keyword>
<dbReference type="InterPro" id="IPR036721">
    <property type="entry name" value="RCK_C_sf"/>
</dbReference>
<dbReference type="KEGG" id="bgp:BGL_1c07100"/>
<feature type="transmembrane region" description="Helical" evidence="8">
    <location>
        <begin position="12"/>
        <end position="31"/>
    </location>
</feature>
<evidence type="ECO:0000256" key="6">
    <source>
        <dbReference type="ARBA" id="ARBA00022989"/>
    </source>
</evidence>
<evidence type="ECO:0000256" key="1">
    <source>
        <dbReference type="ARBA" id="ARBA00004651"/>
    </source>
</evidence>
<dbReference type="EMBL" id="CP002580">
    <property type="protein sequence ID" value="AJK45245.1"/>
    <property type="molecule type" value="Genomic_DNA"/>
</dbReference>
<dbReference type="KEGG" id="bpla:bpln_1g07000"/>
<keyword evidence="11" id="KW-1185">Reference proteome</keyword>
<feature type="transmembrane region" description="Helical" evidence="8">
    <location>
        <begin position="97"/>
        <end position="119"/>
    </location>
</feature>
<dbReference type="SUPFAM" id="SSF116726">
    <property type="entry name" value="TrkA C-terminal domain-like"/>
    <property type="match status" value="1"/>
</dbReference>
<feature type="transmembrane region" description="Helical" evidence="8">
    <location>
        <begin position="163"/>
        <end position="189"/>
    </location>
</feature>
<organism evidence="10 11">
    <name type="scientific">Burkholderia plantarii</name>
    <dbReference type="NCBI Taxonomy" id="41899"/>
    <lineage>
        <taxon>Bacteria</taxon>
        <taxon>Pseudomonadati</taxon>
        <taxon>Pseudomonadota</taxon>
        <taxon>Betaproteobacteria</taxon>
        <taxon>Burkholderiales</taxon>
        <taxon>Burkholderiaceae</taxon>
        <taxon>Burkholderia</taxon>
    </lineage>
</organism>
<dbReference type="RefSeq" id="WP_042624008.1">
    <property type="nucleotide sequence ID" value="NZ_BSTO01000031.1"/>
</dbReference>
<feature type="transmembrane region" description="Helical" evidence="8">
    <location>
        <begin position="456"/>
        <end position="477"/>
    </location>
</feature>
<reference evidence="11" key="1">
    <citation type="submission" date="2011-03" db="EMBL/GenBank/DDBJ databases">
        <authorList>
            <person name="Voget S."/>
            <person name="Streit W.R."/>
            <person name="Jaeger K.E."/>
            <person name="Daniel R."/>
        </authorList>
    </citation>
    <scope>NUCLEOTIDE SEQUENCE [LARGE SCALE GENOMIC DNA]</scope>
    <source>
        <strain evidence="11">PG1</strain>
    </source>
</reference>
<evidence type="ECO:0000259" key="9">
    <source>
        <dbReference type="Pfam" id="PF06826"/>
    </source>
</evidence>
<feature type="transmembrane region" description="Helical" evidence="8">
    <location>
        <begin position="390"/>
        <end position="410"/>
    </location>
</feature>
<evidence type="ECO:0000256" key="4">
    <source>
        <dbReference type="ARBA" id="ARBA00022475"/>
    </source>
</evidence>
<evidence type="ECO:0000256" key="7">
    <source>
        <dbReference type="ARBA" id="ARBA00023136"/>
    </source>
</evidence>
<dbReference type="PANTHER" id="PTHR30445">
    <property type="entry name" value="K(+)_H(+) ANTIPORTER SUBUNIT KHTT"/>
    <property type="match status" value="1"/>
</dbReference>
<dbReference type="GO" id="GO:0005886">
    <property type="term" value="C:plasma membrane"/>
    <property type="evidence" value="ECO:0007669"/>
    <property type="project" value="UniProtKB-SubCell"/>
</dbReference>
<feature type="domain" description="YidE/YbjL duplication" evidence="9">
    <location>
        <begin position="393"/>
        <end position="559"/>
    </location>
</feature>
<feature type="transmembrane region" description="Helical" evidence="8">
    <location>
        <begin position="416"/>
        <end position="435"/>
    </location>
</feature>
<sequence length="566" mass="59430">MVHFFTFLNGNPYILLFFVVAIAVWVGHWSIKGYALGAVAASIIVGCGVATLASHYGVMLHLDDFTKSLFYYLFMYGVGLRVGPSFINSLKDDGPKFIVLAILSSVLGLGIIVAGSRWLHLPVGAAGGILAGSQTMSAAIGSAETAITSGVVPLPPGTTQAGATAMIALSYGISYIWGTVGIILICKYLPRWWGVDARKAAKEYEIVHGVPNVDDAELYGFRPFGIRAYRLVNDKLHGLTIADFRRRFGEYQIVNVERGNALLGAGADLTLNAGDVIALGGRLADLTSHMGLIGPEVPDAQVLSVPLDEAEVVVTSKGAGEHTLRNFADTAVAGQVQLTNIIRGGKSMPVGPDTQLKRFDVLQMVGLRDAVAKSGEMLGILAHHNTATDLLTLSLGMILGFLIGLIQIPAFGASVGLGNAGGLLVSGIIVSSLVSRVRFFGNTPNAARNILEDMGLIFFVAIVGVNAGASLLSQLTGGTALKIFLLGFVACTVPPFIVWAIGLHLFRINPAVLMGGVAGARSHSGPAREAAKEISSTVPWIGFPVGYAVSGVLLTVFGYFAMVLAR</sequence>
<reference evidence="10 11" key="2">
    <citation type="journal article" date="2016" name="Appl. Microbiol. Biotechnol.">
        <title>Mutations improving production and secretion of extracellular lipase by Burkholderia glumae PG1.</title>
        <authorList>
            <person name="Knapp A."/>
            <person name="Voget S."/>
            <person name="Gao R."/>
            <person name="Zaburannyi N."/>
            <person name="Krysciak D."/>
            <person name="Breuer M."/>
            <person name="Hauer B."/>
            <person name="Streit W.R."/>
            <person name="Muller R."/>
            <person name="Daniel R."/>
            <person name="Jaeger K.E."/>
        </authorList>
    </citation>
    <scope>NUCLEOTIDE SEQUENCE [LARGE SCALE GENOMIC DNA]</scope>
    <source>
        <strain evidence="10 11">PG1</strain>
    </source>
</reference>
<evidence type="ECO:0000256" key="2">
    <source>
        <dbReference type="ARBA" id="ARBA00009854"/>
    </source>
</evidence>
<evidence type="ECO:0000256" key="5">
    <source>
        <dbReference type="ARBA" id="ARBA00022692"/>
    </source>
</evidence>
<keyword evidence="4" id="KW-1003">Cell membrane</keyword>
<feature type="domain" description="YidE/YbjL duplication" evidence="9">
    <location>
        <begin position="16"/>
        <end position="189"/>
    </location>
</feature>
<dbReference type="AlphaFoldDB" id="A0A0B6RW23"/>
<feature type="transmembrane region" description="Helical" evidence="8">
    <location>
        <begin position="38"/>
        <end position="57"/>
    </location>
</feature>
<evidence type="ECO:0000256" key="3">
    <source>
        <dbReference type="ARBA" id="ARBA00022448"/>
    </source>
</evidence>
<evidence type="ECO:0000256" key="8">
    <source>
        <dbReference type="SAM" id="Phobius"/>
    </source>
</evidence>